<accession>A0A2T4Z2S9</accession>
<dbReference type="Gene3D" id="3.30.300.30">
    <property type="match status" value="1"/>
</dbReference>
<dbReference type="Proteomes" id="UP000241808">
    <property type="component" value="Unassembled WGS sequence"/>
</dbReference>
<dbReference type="Pfam" id="PF13193">
    <property type="entry name" value="AMP-binding_C"/>
    <property type="match status" value="1"/>
</dbReference>
<evidence type="ECO:0000259" key="2">
    <source>
        <dbReference type="Pfam" id="PF00501"/>
    </source>
</evidence>
<dbReference type="GO" id="GO:0031956">
    <property type="term" value="F:medium-chain fatty acid-CoA ligase activity"/>
    <property type="evidence" value="ECO:0007669"/>
    <property type="project" value="TreeGrafter"/>
</dbReference>
<dbReference type="RefSeq" id="WP_108177898.1">
    <property type="nucleotide sequence ID" value="NZ_PZZL01000005.1"/>
</dbReference>
<evidence type="ECO:0000256" key="1">
    <source>
        <dbReference type="ARBA" id="ARBA00006432"/>
    </source>
</evidence>
<dbReference type="Gene3D" id="3.40.50.12780">
    <property type="entry name" value="N-terminal domain of ligase-like"/>
    <property type="match status" value="1"/>
</dbReference>
<dbReference type="InterPro" id="IPR025110">
    <property type="entry name" value="AMP-bd_C"/>
</dbReference>
<dbReference type="PROSITE" id="PS00455">
    <property type="entry name" value="AMP_BINDING"/>
    <property type="match status" value="1"/>
</dbReference>
<dbReference type="GO" id="GO:0006631">
    <property type="term" value="P:fatty acid metabolic process"/>
    <property type="evidence" value="ECO:0007669"/>
    <property type="project" value="TreeGrafter"/>
</dbReference>
<dbReference type="Pfam" id="PF00501">
    <property type="entry name" value="AMP-binding"/>
    <property type="match status" value="1"/>
</dbReference>
<keyword evidence="5" id="KW-1185">Reference proteome</keyword>
<gene>
    <name evidence="4" type="ORF">C8P69_105205</name>
</gene>
<dbReference type="InterPro" id="IPR042099">
    <property type="entry name" value="ANL_N_sf"/>
</dbReference>
<dbReference type="AlphaFoldDB" id="A0A2T4Z2S9"/>
<organism evidence="4 5">
    <name type="scientific">Phreatobacter oligotrophus</name>
    <dbReference type="NCBI Taxonomy" id="1122261"/>
    <lineage>
        <taxon>Bacteria</taxon>
        <taxon>Pseudomonadati</taxon>
        <taxon>Pseudomonadota</taxon>
        <taxon>Alphaproteobacteria</taxon>
        <taxon>Hyphomicrobiales</taxon>
        <taxon>Phreatobacteraceae</taxon>
        <taxon>Phreatobacter</taxon>
    </lineage>
</organism>
<comment type="similarity">
    <text evidence="1">Belongs to the ATP-dependent AMP-binding enzyme family.</text>
</comment>
<evidence type="ECO:0000259" key="3">
    <source>
        <dbReference type="Pfam" id="PF13193"/>
    </source>
</evidence>
<dbReference type="InterPro" id="IPR045851">
    <property type="entry name" value="AMP-bd_C_sf"/>
</dbReference>
<comment type="caution">
    <text evidence="4">The sequence shown here is derived from an EMBL/GenBank/DDBJ whole genome shotgun (WGS) entry which is preliminary data.</text>
</comment>
<dbReference type="InterPro" id="IPR020845">
    <property type="entry name" value="AMP-binding_CS"/>
</dbReference>
<feature type="domain" description="AMP-binding enzyme C-terminal" evidence="3">
    <location>
        <begin position="358"/>
        <end position="422"/>
    </location>
</feature>
<keyword evidence="4" id="KW-0436">Ligase</keyword>
<protein>
    <submittedName>
        <fullName evidence="4">Acyl-CoA synthetase (AMP-forming)/AMP-acid ligase II</fullName>
    </submittedName>
</protein>
<dbReference type="OrthoDB" id="7055148at2"/>
<evidence type="ECO:0000313" key="5">
    <source>
        <dbReference type="Proteomes" id="UP000241808"/>
    </source>
</evidence>
<reference evidence="4 5" key="1">
    <citation type="submission" date="2018-04" db="EMBL/GenBank/DDBJ databases">
        <title>Genomic Encyclopedia of Archaeal and Bacterial Type Strains, Phase II (KMG-II): from individual species to whole genera.</title>
        <authorList>
            <person name="Goeker M."/>
        </authorList>
    </citation>
    <scope>NUCLEOTIDE SEQUENCE [LARGE SCALE GENOMIC DNA]</scope>
    <source>
        <strain evidence="4 5">DSM 25521</strain>
    </source>
</reference>
<dbReference type="CDD" id="cd04433">
    <property type="entry name" value="AFD_class_I"/>
    <property type="match status" value="1"/>
</dbReference>
<evidence type="ECO:0000313" key="4">
    <source>
        <dbReference type="EMBL" id="PTM55053.1"/>
    </source>
</evidence>
<dbReference type="SUPFAM" id="SSF56801">
    <property type="entry name" value="Acetyl-CoA synthetase-like"/>
    <property type="match status" value="1"/>
</dbReference>
<dbReference type="PANTHER" id="PTHR43201">
    <property type="entry name" value="ACYL-COA SYNTHETASE"/>
    <property type="match status" value="1"/>
</dbReference>
<sequence length="434" mass="46955">MAGLVAEILARQADPTRPFLVGAGGTLAFADIVAAVGPDLSAIAPGDVVALVGDFEPASVATLLRLVDARAIIVPLTRQTAPDHAYFHEAAHVNVVIDGGAVTRHPQAGLDHPMLAELRARGHAGLVLFSSGTTGRPKAILHDFEPFLARFRTPREALVTMSFLMFDHIGGINTLLHTLFNNGRIVVPSKRTAEAVVAEIIENGVELLPTTPTFLRMALMSGLLPRLAGSTLKVVTYGTERMDEPTLLRLCEALPTVDFRQTYGMSELGILRVKSEARDSLFMKVGGEGVETRVRADSVLEIRAANRMIGYLNAPSPFSEDGWYDTRDVVEVKGDYLRVVGRTSDVINVGGQKILPGEIERVALLHPAVELAAASGGRNPITGEHVEVLVQAKAGETLTREDMMRHFRAHLPPGLQPHRVRFGEVAVGHRFKRL</sequence>
<dbReference type="PANTHER" id="PTHR43201:SF8">
    <property type="entry name" value="ACYL-COA SYNTHETASE FAMILY MEMBER 3"/>
    <property type="match status" value="1"/>
</dbReference>
<proteinExistence type="inferred from homology"/>
<name>A0A2T4Z2S9_9HYPH</name>
<dbReference type="InterPro" id="IPR000873">
    <property type="entry name" value="AMP-dep_synth/lig_dom"/>
</dbReference>
<dbReference type="EMBL" id="PZZL01000005">
    <property type="protein sequence ID" value="PTM55053.1"/>
    <property type="molecule type" value="Genomic_DNA"/>
</dbReference>
<feature type="domain" description="AMP-dependent synthetase/ligase" evidence="2">
    <location>
        <begin position="49"/>
        <end position="272"/>
    </location>
</feature>